<evidence type="ECO:0000313" key="1">
    <source>
        <dbReference type="EMBL" id="KWZ82933.1"/>
    </source>
</evidence>
<dbReference type="AlphaFoldDB" id="A0A133KTN3"/>
<name>A0A133KTN3_HEYCO</name>
<accession>A0A133KTN3</accession>
<proteinExistence type="predicted"/>
<evidence type="ECO:0000313" key="2">
    <source>
        <dbReference type="Proteomes" id="UP000070376"/>
    </source>
</evidence>
<dbReference type="Proteomes" id="UP000070376">
    <property type="component" value="Unassembled WGS sequence"/>
</dbReference>
<reference evidence="2" key="1">
    <citation type="submission" date="2016-01" db="EMBL/GenBank/DDBJ databases">
        <authorList>
            <person name="Mitreva M."/>
            <person name="Pepin K.H."/>
            <person name="Mihindukulasuriya K.A."/>
            <person name="Fulton R."/>
            <person name="Fronick C."/>
            <person name="O'Laughlin M."/>
            <person name="Miner T."/>
            <person name="Herter B."/>
            <person name="Rosa B.A."/>
            <person name="Cordes M."/>
            <person name="Tomlinson C."/>
            <person name="Wollam A."/>
            <person name="Palsikar V.B."/>
            <person name="Mardis E.R."/>
            <person name="Wilson R.K."/>
        </authorList>
    </citation>
    <scope>NUCLEOTIDE SEQUENCE [LARGE SCALE GENOMIC DNA]</scope>
    <source>
        <strain evidence="2">GED7749B</strain>
    </source>
</reference>
<dbReference type="EMBL" id="LRPN01000047">
    <property type="protein sequence ID" value="KWZ82933.1"/>
    <property type="molecule type" value="Genomic_DNA"/>
</dbReference>
<gene>
    <name evidence="1" type="ORF">HMPREF3213_01417</name>
</gene>
<sequence length="66" mass="7289">MLFLAATAKKHKKRHPPVTLVSGIPLRYKNRSLSGRHLPTELFGGRTTVIRTAPRDAAFSSYIKGA</sequence>
<protein>
    <submittedName>
        <fullName evidence="1">Uncharacterized protein</fullName>
    </submittedName>
</protein>
<comment type="caution">
    <text evidence="1">The sequence shown here is derived from an EMBL/GenBank/DDBJ whole genome shotgun (WGS) entry which is preliminary data.</text>
</comment>
<organism evidence="1 2">
    <name type="scientific">Heyndrickxia coagulans</name>
    <name type="common">Weizmannia coagulans</name>
    <dbReference type="NCBI Taxonomy" id="1398"/>
    <lineage>
        <taxon>Bacteria</taxon>
        <taxon>Bacillati</taxon>
        <taxon>Bacillota</taxon>
        <taxon>Bacilli</taxon>
        <taxon>Bacillales</taxon>
        <taxon>Bacillaceae</taxon>
        <taxon>Heyndrickxia</taxon>
    </lineage>
</organism>